<dbReference type="OrthoDB" id="9897774at2"/>
<gene>
    <name evidence="3" type="ORF">E5K00_05460</name>
</gene>
<feature type="signal peptide" evidence="2">
    <location>
        <begin position="1"/>
        <end position="27"/>
    </location>
</feature>
<protein>
    <submittedName>
        <fullName evidence="3">Uncharacterized protein</fullName>
    </submittedName>
</protein>
<evidence type="ECO:0000313" key="3">
    <source>
        <dbReference type="EMBL" id="TGE24660.1"/>
    </source>
</evidence>
<dbReference type="Proteomes" id="UP000297549">
    <property type="component" value="Unassembled WGS sequence"/>
</dbReference>
<dbReference type="RefSeq" id="WP_135462242.1">
    <property type="nucleotide sequence ID" value="NZ_SRLC01000001.1"/>
</dbReference>
<reference evidence="3 4" key="1">
    <citation type="submission" date="2019-04" db="EMBL/GenBank/DDBJ databases">
        <authorList>
            <person name="Feng G."/>
            <person name="Zhang J."/>
            <person name="Zhu H."/>
        </authorList>
    </citation>
    <scope>NUCLEOTIDE SEQUENCE [LARGE SCALE GENOMIC DNA]</scope>
    <source>
        <strain evidence="3 4">JCM 31653</strain>
    </source>
</reference>
<evidence type="ECO:0000313" key="4">
    <source>
        <dbReference type="Proteomes" id="UP000297549"/>
    </source>
</evidence>
<accession>A0A4Z0Q3R3</accession>
<feature type="region of interest" description="Disordered" evidence="1">
    <location>
        <begin position="25"/>
        <end position="47"/>
    </location>
</feature>
<dbReference type="AlphaFoldDB" id="A0A4Z0Q3R3"/>
<proteinExistence type="predicted"/>
<keyword evidence="2" id="KW-0732">Signal</keyword>
<evidence type="ECO:0000256" key="2">
    <source>
        <dbReference type="SAM" id="SignalP"/>
    </source>
</evidence>
<name>A0A4Z0Q3R3_9BACT</name>
<evidence type="ECO:0000256" key="1">
    <source>
        <dbReference type="SAM" id="MobiDB-lite"/>
    </source>
</evidence>
<sequence>MNASLIARLASLLFVLALLVPGTPAQAGRVPSARSVSKGRPTVHRPNYKQYNANNTRWFFQRW</sequence>
<feature type="chain" id="PRO_5021373130" evidence="2">
    <location>
        <begin position="28"/>
        <end position="63"/>
    </location>
</feature>
<comment type="caution">
    <text evidence="3">The sequence shown here is derived from an EMBL/GenBank/DDBJ whole genome shotgun (WGS) entry which is preliminary data.</text>
</comment>
<keyword evidence="4" id="KW-1185">Reference proteome</keyword>
<dbReference type="EMBL" id="SRLC01000001">
    <property type="protein sequence ID" value="TGE24660.1"/>
    <property type="molecule type" value="Genomic_DNA"/>
</dbReference>
<organism evidence="3 4">
    <name type="scientific">Hymenobacter aquaticus</name>
    <dbReference type="NCBI Taxonomy" id="1867101"/>
    <lineage>
        <taxon>Bacteria</taxon>
        <taxon>Pseudomonadati</taxon>
        <taxon>Bacteroidota</taxon>
        <taxon>Cytophagia</taxon>
        <taxon>Cytophagales</taxon>
        <taxon>Hymenobacteraceae</taxon>
        <taxon>Hymenobacter</taxon>
    </lineage>
</organism>